<gene>
    <name evidence="1" type="ORF">RJT34_25176</name>
</gene>
<evidence type="ECO:0000313" key="2">
    <source>
        <dbReference type="Proteomes" id="UP001359559"/>
    </source>
</evidence>
<keyword evidence="2" id="KW-1185">Reference proteome</keyword>
<reference evidence="1 2" key="1">
    <citation type="submission" date="2024-01" db="EMBL/GenBank/DDBJ databases">
        <title>The genomes of 5 underutilized Papilionoideae crops provide insights into root nodulation and disease resistance.</title>
        <authorList>
            <person name="Yuan L."/>
        </authorList>
    </citation>
    <scope>NUCLEOTIDE SEQUENCE [LARGE SCALE GENOMIC DNA]</scope>
    <source>
        <strain evidence="1">LY-2023</strain>
        <tissue evidence="1">Leaf</tissue>
    </source>
</reference>
<accession>A0AAN9FRD4</accession>
<comment type="caution">
    <text evidence="1">The sequence shown here is derived from an EMBL/GenBank/DDBJ whole genome shotgun (WGS) entry which is preliminary data.</text>
</comment>
<dbReference type="Proteomes" id="UP001359559">
    <property type="component" value="Unassembled WGS sequence"/>
</dbReference>
<proteinExistence type="predicted"/>
<organism evidence="1 2">
    <name type="scientific">Clitoria ternatea</name>
    <name type="common">Butterfly pea</name>
    <dbReference type="NCBI Taxonomy" id="43366"/>
    <lineage>
        <taxon>Eukaryota</taxon>
        <taxon>Viridiplantae</taxon>
        <taxon>Streptophyta</taxon>
        <taxon>Embryophyta</taxon>
        <taxon>Tracheophyta</taxon>
        <taxon>Spermatophyta</taxon>
        <taxon>Magnoliopsida</taxon>
        <taxon>eudicotyledons</taxon>
        <taxon>Gunneridae</taxon>
        <taxon>Pentapetalae</taxon>
        <taxon>rosids</taxon>
        <taxon>fabids</taxon>
        <taxon>Fabales</taxon>
        <taxon>Fabaceae</taxon>
        <taxon>Papilionoideae</taxon>
        <taxon>50 kb inversion clade</taxon>
        <taxon>NPAAA clade</taxon>
        <taxon>indigoferoid/millettioid clade</taxon>
        <taxon>Phaseoleae</taxon>
        <taxon>Clitoria</taxon>
    </lineage>
</organism>
<evidence type="ECO:0000313" key="1">
    <source>
        <dbReference type="EMBL" id="KAK7280114.1"/>
    </source>
</evidence>
<protein>
    <submittedName>
        <fullName evidence="1">Uncharacterized protein</fullName>
    </submittedName>
</protein>
<name>A0AAN9FRD4_CLITE</name>
<sequence length="105" mass="11845">MLLSRGTTMGLGAEETNDFDADDENASISYHSLPILLIILFRHHVLDLNFLCSHAPIPPRLSYVRVCKTGVLGEFVVDDFDKIRIGPWTYYTVVGTVFAKLEEEE</sequence>
<dbReference type="AlphaFoldDB" id="A0AAN9FRD4"/>
<dbReference type="EMBL" id="JAYKXN010000006">
    <property type="protein sequence ID" value="KAK7280114.1"/>
    <property type="molecule type" value="Genomic_DNA"/>
</dbReference>